<sequence length="32" mass="3972">AHFGYDAREILKHKFTKLFPLWLRPYGRLYAY</sequence>
<dbReference type="EMBL" id="BARS01029257">
    <property type="protein sequence ID" value="GAG02459.1"/>
    <property type="molecule type" value="Genomic_DNA"/>
</dbReference>
<gene>
    <name evidence="1" type="ORF">S01H1_45753</name>
</gene>
<proteinExistence type="predicted"/>
<feature type="non-terminal residue" evidence="1">
    <location>
        <position position="1"/>
    </location>
</feature>
<comment type="caution">
    <text evidence="1">The sequence shown here is derived from an EMBL/GenBank/DDBJ whole genome shotgun (WGS) entry which is preliminary data.</text>
</comment>
<organism evidence="1">
    <name type="scientific">marine sediment metagenome</name>
    <dbReference type="NCBI Taxonomy" id="412755"/>
    <lineage>
        <taxon>unclassified sequences</taxon>
        <taxon>metagenomes</taxon>
        <taxon>ecological metagenomes</taxon>
    </lineage>
</organism>
<protein>
    <submittedName>
        <fullName evidence="1">Uncharacterized protein</fullName>
    </submittedName>
</protein>
<name>X0U9F9_9ZZZZ</name>
<dbReference type="AlphaFoldDB" id="X0U9F9"/>
<accession>X0U9F9</accession>
<reference evidence="1" key="1">
    <citation type="journal article" date="2014" name="Front. Microbiol.">
        <title>High frequency of phylogenetically diverse reductive dehalogenase-homologous genes in deep subseafloor sedimentary metagenomes.</title>
        <authorList>
            <person name="Kawai M."/>
            <person name="Futagami T."/>
            <person name="Toyoda A."/>
            <person name="Takaki Y."/>
            <person name="Nishi S."/>
            <person name="Hori S."/>
            <person name="Arai W."/>
            <person name="Tsubouchi T."/>
            <person name="Morono Y."/>
            <person name="Uchiyama I."/>
            <person name="Ito T."/>
            <person name="Fujiyama A."/>
            <person name="Inagaki F."/>
            <person name="Takami H."/>
        </authorList>
    </citation>
    <scope>NUCLEOTIDE SEQUENCE</scope>
    <source>
        <strain evidence="1">Expedition CK06-06</strain>
    </source>
</reference>
<evidence type="ECO:0000313" key="1">
    <source>
        <dbReference type="EMBL" id="GAG02459.1"/>
    </source>
</evidence>